<evidence type="ECO:0000313" key="7">
    <source>
        <dbReference type="Proteomes" id="UP001229486"/>
    </source>
</evidence>
<protein>
    <submittedName>
        <fullName evidence="6">Altronate hydrolase</fullName>
        <ecNumber evidence="6">4.2.1.7</ecNumber>
    </submittedName>
</protein>
<dbReference type="PANTHER" id="PTHR30536:SF5">
    <property type="entry name" value="ALTRONATE DEHYDRATASE"/>
    <property type="match status" value="1"/>
</dbReference>
<dbReference type="InterPro" id="IPR007392">
    <property type="entry name" value="GD_AH_second"/>
</dbReference>
<proteinExistence type="inferred from homology"/>
<organism evidence="6 7">
    <name type="scientific">Paraburkholderia caledonica</name>
    <dbReference type="NCBI Taxonomy" id="134536"/>
    <lineage>
        <taxon>Bacteria</taxon>
        <taxon>Pseudomonadati</taxon>
        <taxon>Pseudomonadota</taxon>
        <taxon>Betaproteobacteria</taxon>
        <taxon>Burkholderiales</taxon>
        <taxon>Burkholderiaceae</taxon>
        <taxon>Paraburkholderia</taxon>
    </lineage>
</organism>
<reference evidence="6" key="1">
    <citation type="submission" date="2023-07" db="EMBL/GenBank/DDBJ databases">
        <title>Sorghum-associated microbial communities from plants grown in Nebraska, USA.</title>
        <authorList>
            <person name="Schachtman D."/>
        </authorList>
    </citation>
    <scope>NUCLEOTIDE SEQUENCE</scope>
    <source>
        <strain evidence="6">DS1061</strain>
    </source>
</reference>
<dbReference type="Pfam" id="PF04295">
    <property type="entry name" value="GD_AH_second"/>
    <property type="match status" value="1"/>
</dbReference>
<gene>
    <name evidence="6" type="ORF">J2793_006560</name>
</gene>
<accession>A0AB73IM31</accession>
<feature type="region of interest" description="Disordered" evidence="3">
    <location>
        <begin position="239"/>
        <end position="259"/>
    </location>
</feature>
<evidence type="ECO:0000313" key="6">
    <source>
        <dbReference type="EMBL" id="MDP9651085.1"/>
    </source>
</evidence>
<dbReference type="GO" id="GO:0019698">
    <property type="term" value="P:D-galacturonate catabolic process"/>
    <property type="evidence" value="ECO:0007669"/>
    <property type="project" value="TreeGrafter"/>
</dbReference>
<name>A0AB73IM31_9BURK</name>
<keyword evidence="2 6" id="KW-0456">Lyase</keyword>
<dbReference type="Proteomes" id="UP001229486">
    <property type="component" value="Unassembled WGS sequence"/>
</dbReference>
<dbReference type="AlphaFoldDB" id="A0AB73IM31"/>
<evidence type="ECO:0000256" key="3">
    <source>
        <dbReference type="SAM" id="MobiDB-lite"/>
    </source>
</evidence>
<evidence type="ECO:0000259" key="5">
    <source>
        <dbReference type="Pfam" id="PF20629"/>
    </source>
</evidence>
<evidence type="ECO:0000256" key="1">
    <source>
        <dbReference type="ARBA" id="ARBA00010986"/>
    </source>
</evidence>
<dbReference type="Pfam" id="PF20629">
    <property type="entry name" value="GD_AH_C"/>
    <property type="match status" value="1"/>
</dbReference>
<keyword evidence="6" id="KW-0378">Hydrolase</keyword>
<dbReference type="InterPro" id="IPR052172">
    <property type="entry name" value="UxaA_altronate/galactarate_dh"/>
</dbReference>
<comment type="similarity">
    <text evidence="1">Belongs to the UxaA family.</text>
</comment>
<dbReference type="InterPro" id="IPR048332">
    <property type="entry name" value="GD_AH_C"/>
</dbReference>
<dbReference type="EMBL" id="JAURTK010000015">
    <property type="protein sequence ID" value="MDP9651085.1"/>
    <property type="molecule type" value="Genomic_DNA"/>
</dbReference>
<comment type="caution">
    <text evidence="6">The sequence shown here is derived from an EMBL/GenBank/DDBJ whole genome shotgun (WGS) entry which is preliminary data.</text>
</comment>
<dbReference type="GO" id="GO:0008789">
    <property type="term" value="F:altronate dehydratase activity"/>
    <property type="evidence" value="ECO:0007669"/>
    <property type="project" value="UniProtKB-EC"/>
</dbReference>
<dbReference type="EC" id="4.2.1.7" evidence="6"/>
<dbReference type="PANTHER" id="PTHR30536">
    <property type="entry name" value="ALTRONATE/GALACTARATE DEHYDRATASE"/>
    <property type="match status" value="1"/>
</dbReference>
<sequence>MKVSAQHSTFNGYLRANGQVGTRNYIGVLVVGNCAATAARQVAAYFTPKRLAAWPNVDGVVPFVHELGCGMEKSGEPMDLLRRTLGGSIRNPNLAGAVVMALGCERNNIYGFLEQEGLKPGPMLRTVVLQEVGGTRASINAGTAAVESMLAAANAFTRTPTSVEHLVVGLLAEPSQDARHAHAALGRAVDRLVAEGGTAVLTDTAQAAPALVARGASARVSRELEQRVSWWRGYTANRDTPGARREQTGAVPSSLPHSGSTPVQAVFSYGQPVGSHGLVLMDCPGHEAAASSGLVASGATLISTASANVTTFGAAGAPTLKLALSAGQYARYSDDLDVDASVVDADAASVEELGGIIFERWLSCASGEQTCSEELGIGECEFVPWSIGVLA</sequence>
<feature type="domain" description="D-galactarate/Altronate dehydratase C-terminal" evidence="5">
    <location>
        <begin position="181"/>
        <end position="389"/>
    </location>
</feature>
<dbReference type="GO" id="GO:0016787">
    <property type="term" value="F:hydrolase activity"/>
    <property type="evidence" value="ECO:0007669"/>
    <property type="project" value="UniProtKB-KW"/>
</dbReference>
<feature type="domain" description="D-galactarate/Altronate dehydratase second" evidence="4">
    <location>
        <begin position="12"/>
        <end position="154"/>
    </location>
</feature>
<evidence type="ECO:0000256" key="2">
    <source>
        <dbReference type="ARBA" id="ARBA00023239"/>
    </source>
</evidence>
<evidence type="ECO:0000259" key="4">
    <source>
        <dbReference type="Pfam" id="PF04295"/>
    </source>
</evidence>
<dbReference type="RefSeq" id="WP_392395793.1">
    <property type="nucleotide sequence ID" value="NZ_JAURTK010000015.1"/>
</dbReference>